<comment type="caution">
    <text evidence="1">The sequence shown here is derived from an EMBL/GenBank/DDBJ whole genome shotgun (WGS) entry which is preliminary data.</text>
</comment>
<dbReference type="EMBL" id="BPLR01003720">
    <property type="protein sequence ID" value="GIX87917.1"/>
    <property type="molecule type" value="Genomic_DNA"/>
</dbReference>
<name>A0AAV4NST9_CAEEX</name>
<proteinExistence type="predicted"/>
<evidence type="ECO:0000313" key="1">
    <source>
        <dbReference type="EMBL" id="GIX87917.1"/>
    </source>
</evidence>
<protein>
    <submittedName>
        <fullName evidence="1">Uncharacterized protein</fullName>
    </submittedName>
</protein>
<dbReference type="Proteomes" id="UP001054945">
    <property type="component" value="Unassembled WGS sequence"/>
</dbReference>
<accession>A0AAV4NST9</accession>
<dbReference type="AlphaFoldDB" id="A0AAV4NST9"/>
<gene>
    <name evidence="1" type="primary">AVEN_129333_1</name>
    <name evidence="1" type="ORF">CEXT_768111</name>
</gene>
<keyword evidence="2" id="KW-1185">Reference proteome</keyword>
<reference evidence="1 2" key="1">
    <citation type="submission" date="2021-06" db="EMBL/GenBank/DDBJ databases">
        <title>Caerostris extrusa draft genome.</title>
        <authorList>
            <person name="Kono N."/>
            <person name="Arakawa K."/>
        </authorList>
    </citation>
    <scope>NUCLEOTIDE SEQUENCE [LARGE SCALE GENOMIC DNA]</scope>
</reference>
<sequence length="186" mass="21822">MVFPTDVSSSVPRLRHPAKGEWGCLLRTVVPFMLRLRVDRVLMFWMLPNEIFGKIIDKFTRTTKEASVQSEFEPEKIYFNKRYSKPVHTKENTDVRLEYRMDTNTFLVKAYSTFGVRTVVANTSHIIQTTVAAMWFYRVPEGFYANEDVPEGSFLHKDQFMYEKFVLQPHSAYCVPSGTRYVTMTY</sequence>
<evidence type="ECO:0000313" key="2">
    <source>
        <dbReference type="Proteomes" id="UP001054945"/>
    </source>
</evidence>
<organism evidence="1 2">
    <name type="scientific">Caerostris extrusa</name>
    <name type="common">Bark spider</name>
    <name type="synonym">Caerostris bankana</name>
    <dbReference type="NCBI Taxonomy" id="172846"/>
    <lineage>
        <taxon>Eukaryota</taxon>
        <taxon>Metazoa</taxon>
        <taxon>Ecdysozoa</taxon>
        <taxon>Arthropoda</taxon>
        <taxon>Chelicerata</taxon>
        <taxon>Arachnida</taxon>
        <taxon>Araneae</taxon>
        <taxon>Araneomorphae</taxon>
        <taxon>Entelegynae</taxon>
        <taxon>Araneoidea</taxon>
        <taxon>Araneidae</taxon>
        <taxon>Caerostris</taxon>
    </lineage>
</organism>